<organism evidence="3 4">
    <name type="scientific">Paracoccus marcusii</name>
    <dbReference type="NCBI Taxonomy" id="59779"/>
    <lineage>
        <taxon>Bacteria</taxon>
        <taxon>Pseudomonadati</taxon>
        <taxon>Pseudomonadota</taxon>
        <taxon>Alphaproteobacteria</taxon>
        <taxon>Rhodobacterales</taxon>
        <taxon>Paracoccaceae</taxon>
        <taxon>Paracoccus</taxon>
    </lineage>
</organism>
<evidence type="ECO:0000313" key="4">
    <source>
        <dbReference type="Proteomes" id="UP001216899"/>
    </source>
</evidence>
<dbReference type="RefSeq" id="WP_273743333.1">
    <property type="nucleotide sequence ID" value="NZ_CP117466.1"/>
</dbReference>
<feature type="transmembrane region" description="Helical" evidence="1">
    <location>
        <begin position="121"/>
        <end position="141"/>
    </location>
</feature>
<keyword evidence="4" id="KW-1185">Reference proteome</keyword>
<dbReference type="Pfam" id="PF07786">
    <property type="entry name" value="HGSNAT_cat"/>
    <property type="match status" value="1"/>
</dbReference>
<dbReference type="EMBL" id="CP117466">
    <property type="protein sequence ID" value="WDA12412.1"/>
    <property type="molecule type" value="Genomic_DNA"/>
</dbReference>
<evidence type="ECO:0000313" key="3">
    <source>
        <dbReference type="EMBL" id="WDA12412.1"/>
    </source>
</evidence>
<evidence type="ECO:0000259" key="2">
    <source>
        <dbReference type="Pfam" id="PF07786"/>
    </source>
</evidence>
<feature type="transmembrane region" description="Helical" evidence="1">
    <location>
        <begin position="148"/>
        <end position="165"/>
    </location>
</feature>
<feature type="domain" description="Heparan-alpha-glucosaminide N-acetyltransferase catalytic" evidence="2">
    <location>
        <begin position="2"/>
        <end position="157"/>
    </location>
</feature>
<feature type="transmembrane region" description="Helical" evidence="1">
    <location>
        <begin position="239"/>
        <end position="257"/>
    </location>
</feature>
<feature type="transmembrane region" description="Helical" evidence="1">
    <location>
        <begin position="84"/>
        <end position="101"/>
    </location>
</feature>
<dbReference type="Proteomes" id="UP001216899">
    <property type="component" value="Chromosome"/>
</dbReference>
<keyword evidence="1" id="KW-1133">Transmembrane helix</keyword>
<name>A0ABY7US19_9RHOB</name>
<feature type="transmembrane region" description="Helical" evidence="1">
    <location>
        <begin position="277"/>
        <end position="297"/>
    </location>
</feature>
<keyword evidence="1" id="KW-0472">Membrane</keyword>
<accession>A0ABY7US19</accession>
<feature type="transmembrane region" description="Helical" evidence="1">
    <location>
        <begin position="201"/>
        <end position="218"/>
    </location>
</feature>
<feature type="transmembrane region" description="Helical" evidence="1">
    <location>
        <begin position="12"/>
        <end position="30"/>
    </location>
</feature>
<sequence length="309" mass="32952">MRIIGLDAARSLAIVLAMSSHVFADVGLYAHMSEPLTRVAGFAFQIATPTFILLFGTMLEVVYRPRWTTRQARHGVAMRLLSRAFQCWVLYALTILTLALTDDGYSVPYSTATILFMGNSPYTEILKFYAIVLAIAPILLWIRAQTGLLPLAVAALACHAAWPLLSGLPDVQNDLGAPTPVASLVQFLTGFGDLPLAGPSVLHGLTLVIAGQCLGRYLTGRSAAGSTDPLADPGFGRRVRALLVGGAGVALIGGLFLSVDVIDGLADGSLRRDSNPLYFATGILSATLMTLFFVWMIDIRKVGSIGAWS</sequence>
<reference evidence="3 4" key="1">
    <citation type="submission" date="2023-02" db="EMBL/GenBank/DDBJ databases">
        <title>Whole genome sequenc of Paracoccus marcusii MBLB0836.</title>
        <authorList>
            <person name="Seo M.-J."/>
            <person name="Cho E.-S."/>
            <person name="Hwang C.Y."/>
        </authorList>
    </citation>
    <scope>NUCLEOTIDE SEQUENCE [LARGE SCALE GENOMIC DNA]</scope>
    <source>
        <strain evidence="3 4">MBLB0836</strain>
    </source>
</reference>
<proteinExistence type="predicted"/>
<evidence type="ECO:0000256" key="1">
    <source>
        <dbReference type="SAM" id="Phobius"/>
    </source>
</evidence>
<keyword evidence="1" id="KW-0812">Transmembrane</keyword>
<feature type="transmembrane region" description="Helical" evidence="1">
    <location>
        <begin position="42"/>
        <end position="63"/>
    </location>
</feature>
<gene>
    <name evidence="3" type="primary">opgC</name>
    <name evidence="3" type="ORF">PRL19_14175</name>
</gene>
<protein>
    <submittedName>
        <fullName evidence="3">OpgC domain-containing protein</fullName>
    </submittedName>
</protein>
<dbReference type="InterPro" id="IPR012429">
    <property type="entry name" value="HGSNAT_cat"/>
</dbReference>